<gene>
    <name evidence="1" type="ORF">Nocox_23870</name>
</gene>
<dbReference type="EMBL" id="CP068985">
    <property type="protein sequence ID" value="QYC42377.1"/>
    <property type="molecule type" value="Genomic_DNA"/>
</dbReference>
<dbReference type="RefSeq" id="WP_157382736.1">
    <property type="nucleotide sequence ID" value="NZ_CP068985.1"/>
</dbReference>
<dbReference type="SUPFAM" id="SSF52091">
    <property type="entry name" value="SpoIIaa-like"/>
    <property type="match status" value="1"/>
</dbReference>
<dbReference type="InterPro" id="IPR036513">
    <property type="entry name" value="STAS_dom_sf"/>
</dbReference>
<evidence type="ECO:0000313" key="1">
    <source>
        <dbReference type="EMBL" id="QYC42377.1"/>
    </source>
</evidence>
<sequence>MTPDPVHGRGTPSRVRPWMCGAVVVLDLVGPVTGPDVLVLRRELTTALARRSVPFVVLDAARAGELDPDVPLIVAGAGRHARECGGRLIVAGWPAAARPPDGAETRATLEQALAELARARP</sequence>
<dbReference type="Gene3D" id="3.30.750.24">
    <property type="entry name" value="STAS domain"/>
    <property type="match status" value="1"/>
</dbReference>
<organism evidence="1 2">
    <name type="scientific">Nonomuraea coxensis DSM 45129</name>
    <dbReference type="NCBI Taxonomy" id="1122611"/>
    <lineage>
        <taxon>Bacteria</taxon>
        <taxon>Bacillati</taxon>
        <taxon>Actinomycetota</taxon>
        <taxon>Actinomycetes</taxon>
        <taxon>Streptosporangiales</taxon>
        <taxon>Streptosporangiaceae</taxon>
        <taxon>Nonomuraea</taxon>
    </lineage>
</organism>
<protein>
    <recommendedName>
        <fullName evidence="3">STAS domain-containing protein</fullName>
    </recommendedName>
</protein>
<keyword evidence="2" id="KW-1185">Reference proteome</keyword>
<proteinExistence type="predicted"/>
<accession>A0ABX8U3R8</accession>
<reference evidence="1 2" key="1">
    <citation type="journal article" date="2021" name="ACS Chem. Biol.">
        <title>Genomic-Led Discovery of a Novel Glycopeptide Antibiotic by Nonomuraea coxensis DSM 45129.</title>
        <authorList>
            <person name="Yushchuk O."/>
            <person name="Vior N.M."/>
            <person name="Andreo-Vidal A."/>
            <person name="Berini F."/>
            <person name="Ruckert C."/>
            <person name="Busche T."/>
            <person name="Binda E."/>
            <person name="Kalinowski J."/>
            <person name="Truman A.W."/>
            <person name="Marinelli F."/>
        </authorList>
    </citation>
    <scope>NUCLEOTIDE SEQUENCE [LARGE SCALE GENOMIC DNA]</scope>
    <source>
        <strain evidence="1 2">DSM 45129</strain>
    </source>
</reference>
<evidence type="ECO:0008006" key="3">
    <source>
        <dbReference type="Google" id="ProtNLM"/>
    </source>
</evidence>
<evidence type="ECO:0000313" key="2">
    <source>
        <dbReference type="Proteomes" id="UP000824681"/>
    </source>
</evidence>
<dbReference type="Proteomes" id="UP000824681">
    <property type="component" value="Chromosome"/>
</dbReference>
<name>A0ABX8U3R8_9ACTN</name>